<comment type="caution">
    <text evidence="2">The sequence shown here is derived from an EMBL/GenBank/DDBJ whole genome shotgun (WGS) entry which is preliminary data.</text>
</comment>
<dbReference type="EMBL" id="BEXB01000044">
    <property type="protein sequence ID" value="GAY78254.1"/>
    <property type="molecule type" value="Genomic_DNA"/>
</dbReference>
<name>A0A4Y1ZH81_9BACL</name>
<feature type="compositionally biased region" description="Low complexity" evidence="1">
    <location>
        <begin position="24"/>
        <end position="34"/>
    </location>
</feature>
<dbReference type="Proteomes" id="UP000319716">
    <property type="component" value="Unassembled WGS sequence"/>
</dbReference>
<protein>
    <submittedName>
        <fullName evidence="2">Uncharacterized protein</fullName>
    </submittedName>
</protein>
<gene>
    <name evidence="2" type="ORF">NBRC111894_3808</name>
</gene>
<evidence type="ECO:0000256" key="1">
    <source>
        <dbReference type="SAM" id="MobiDB-lite"/>
    </source>
</evidence>
<organism evidence="2 3">
    <name type="scientific">Sporolactobacillus inulinus</name>
    <dbReference type="NCBI Taxonomy" id="2078"/>
    <lineage>
        <taxon>Bacteria</taxon>
        <taxon>Bacillati</taxon>
        <taxon>Bacillota</taxon>
        <taxon>Bacilli</taxon>
        <taxon>Bacillales</taxon>
        <taxon>Sporolactobacillaceae</taxon>
        <taxon>Sporolactobacillus</taxon>
    </lineage>
</organism>
<reference evidence="2 3" key="1">
    <citation type="submission" date="2017-11" db="EMBL/GenBank/DDBJ databases">
        <title>Draft Genome Sequence of Sporolactobacillus inulinus NBRC 111894 Isolated from Koso, a Japanese Sugar-Vegetable Fermented Beverage.</title>
        <authorList>
            <person name="Chiou T.Y."/>
            <person name="Oshima K."/>
            <person name="Suda W."/>
            <person name="Hattori M."/>
            <person name="Takahashi T."/>
        </authorList>
    </citation>
    <scope>NUCLEOTIDE SEQUENCE [LARGE SCALE GENOMIC DNA]</scope>
    <source>
        <strain evidence="2 3">NBRC111894</strain>
    </source>
</reference>
<dbReference type="AlphaFoldDB" id="A0A4Y1ZH81"/>
<accession>A0A4Y1ZH81</accession>
<proteinExistence type="predicted"/>
<sequence>MLGAFVRASHGSLHGQRLAEQAFGSPAASEPGSSGKRDKKTKDFHKAVFKCYLLA</sequence>
<evidence type="ECO:0000313" key="2">
    <source>
        <dbReference type="EMBL" id="GAY78254.1"/>
    </source>
</evidence>
<feature type="region of interest" description="Disordered" evidence="1">
    <location>
        <begin position="16"/>
        <end position="41"/>
    </location>
</feature>
<evidence type="ECO:0000313" key="3">
    <source>
        <dbReference type="Proteomes" id="UP000319716"/>
    </source>
</evidence>